<dbReference type="PANTHER" id="PTHR46060">
    <property type="entry name" value="MARINER MOS1 TRANSPOSASE-LIKE PROTEIN"/>
    <property type="match status" value="1"/>
</dbReference>
<dbReference type="Proteomes" id="UP000499080">
    <property type="component" value="Unassembled WGS sequence"/>
</dbReference>
<keyword evidence="3" id="KW-1185">Reference proteome</keyword>
<dbReference type="PANTHER" id="PTHR46060:SF1">
    <property type="entry name" value="MARINER MOS1 TRANSPOSASE-LIKE PROTEIN"/>
    <property type="match status" value="1"/>
</dbReference>
<reference evidence="2 3" key="1">
    <citation type="journal article" date="2019" name="Sci. Rep.">
        <title>Orb-weaving spider Araneus ventricosus genome elucidates the spidroin gene catalogue.</title>
        <authorList>
            <person name="Kono N."/>
            <person name="Nakamura H."/>
            <person name="Ohtoshi R."/>
            <person name="Moran D.A.P."/>
            <person name="Shinohara A."/>
            <person name="Yoshida Y."/>
            <person name="Fujiwara M."/>
            <person name="Mori M."/>
            <person name="Tomita M."/>
            <person name="Arakawa K."/>
        </authorList>
    </citation>
    <scope>NUCLEOTIDE SEQUENCE [LARGE SCALE GENOMIC DNA]</scope>
</reference>
<evidence type="ECO:0000313" key="3">
    <source>
        <dbReference type="Proteomes" id="UP000499080"/>
    </source>
</evidence>
<evidence type="ECO:0000313" key="2">
    <source>
        <dbReference type="EMBL" id="GBL86312.1"/>
    </source>
</evidence>
<organism evidence="2 3">
    <name type="scientific">Araneus ventricosus</name>
    <name type="common">Orbweaver spider</name>
    <name type="synonym">Epeira ventricosa</name>
    <dbReference type="NCBI Taxonomy" id="182803"/>
    <lineage>
        <taxon>Eukaryota</taxon>
        <taxon>Metazoa</taxon>
        <taxon>Ecdysozoa</taxon>
        <taxon>Arthropoda</taxon>
        <taxon>Chelicerata</taxon>
        <taxon>Arachnida</taxon>
        <taxon>Araneae</taxon>
        <taxon>Araneomorphae</taxon>
        <taxon>Entelegynae</taxon>
        <taxon>Araneoidea</taxon>
        <taxon>Araneidae</taxon>
        <taxon>Araneus</taxon>
    </lineage>
</organism>
<accession>A0A4Y2B1T6</accession>
<dbReference type="InterPro" id="IPR052709">
    <property type="entry name" value="Transposase-MT_Hybrid"/>
</dbReference>
<dbReference type="AlphaFoldDB" id="A0A4Y2B1T6"/>
<dbReference type="Pfam" id="PF17906">
    <property type="entry name" value="HTH_48"/>
    <property type="match status" value="1"/>
</dbReference>
<comment type="caution">
    <text evidence="2">The sequence shown here is derived from an EMBL/GenBank/DDBJ whole genome shotgun (WGS) entry which is preliminary data.</text>
</comment>
<dbReference type="InterPro" id="IPR041426">
    <property type="entry name" value="Mos1_HTH"/>
</dbReference>
<protein>
    <recommendedName>
        <fullName evidence="1">Mos1 transposase HTH domain-containing protein</fullName>
    </recommendedName>
</protein>
<proteinExistence type="predicted"/>
<feature type="domain" description="Mos1 transposase HTH" evidence="1">
    <location>
        <begin position="113"/>
        <end position="149"/>
    </location>
</feature>
<dbReference type="OrthoDB" id="6428446at2759"/>
<name>A0A4Y2B1T6_ARAVE</name>
<dbReference type="EMBL" id="BGPR01000047">
    <property type="protein sequence ID" value="GBL86312.1"/>
    <property type="molecule type" value="Genomic_DNA"/>
</dbReference>
<sequence>MKSDLSGLTCQESKLRPERSRRRWNKGHSIYSLLEPKITLRPESSVNDVIVLTVIRVCNRHIPLRTGQDWSEPVPERRRCECAYRVETAHCRAKVLCAVETQNGSANEYSCLNFGKSAKETHELLMTVYEERAVTLKCVYEWFKRFREGRDTIEDALRTGRPTTARIPDNIQNVKKCLVKNRRVTVRMIAEEMIV</sequence>
<gene>
    <name evidence="2" type="primary">YK006_158</name>
    <name evidence="2" type="ORF">AVEN_132029_1</name>
</gene>
<dbReference type="Gene3D" id="1.10.10.1450">
    <property type="match status" value="1"/>
</dbReference>
<evidence type="ECO:0000259" key="1">
    <source>
        <dbReference type="Pfam" id="PF17906"/>
    </source>
</evidence>